<reference evidence="4" key="1">
    <citation type="submission" date="2023-07" db="EMBL/GenBank/DDBJ databases">
        <title>Chromosome-level genome assembly of Artemia franciscana.</title>
        <authorList>
            <person name="Jo E."/>
        </authorList>
    </citation>
    <scope>NUCLEOTIDE SEQUENCE</scope>
    <source>
        <tissue evidence="4">Whole body</tissue>
    </source>
</reference>
<proteinExistence type="predicted"/>
<protein>
    <recommendedName>
        <fullName evidence="6">Ankyrin repeat protein</fullName>
    </recommendedName>
</protein>
<dbReference type="InterPro" id="IPR036770">
    <property type="entry name" value="Ankyrin_rpt-contain_sf"/>
</dbReference>
<name>A0AA88L4F6_ARTSF</name>
<dbReference type="AlphaFoldDB" id="A0AA88L4F6"/>
<evidence type="ECO:0008006" key="6">
    <source>
        <dbReference type="Google" id="ProtNLM"/>
    </source>
</evidence>
<sequence length="284" mass="31655">MHPTFDQQFAMSIAKNCSHNCSQEHTRNLLFLALNLSEITVNSHAKEMFFRSELFSALKNNNPQQCEDILNKATSENITTDLNKSDNNLPTYLQFACEAGLNNVAKFLLDHGARPDVTSIAKPVKPIILACEASNGELIQLLIEYGANISDACSDTQETVLHVIAKRLLTEPEKFFDSLKIILKYQNDNFNINAQDINGDTALNLAAITGYEEAILLLLHNGADIRIANNEGISPLYSIHPSIFKTFFDECITSNQQRPTARLLTIIGSGRSLLYWLPLKVKSI</sequence>
<dbReference type="EMBL" id="JAVRJZ010000019">
    <property type="protein sequence ID" value="KAK2707550.1"/>
    <property type="molecule type" value="Genomic_DNA"/>
</dbReference>
<keyword evidence="5" id="KW-1185">Reference proteome</keyword>
<dbReference type="PROSITE" id="PS50088">
    <property type="entry name" value="ANK_REPEAT"/>
    <property type="match status" value="1"/>
</dbReference>
<dbReference type="PROSITE" id="PS50297">
    <property type="entry name" value="ANK_REP_REGION"/>
    <property type="match status" value="1"/>
</dbReference>
<dbReference type="PANTHER" id="PTHR24198">
    <property type="entry name" value="ANKYRIN REPEAT AND PROTEIN KINASE DOMAIN-CONTAINING PROTEIN"/>
    <property type="match status" value="1"/>
</dbReference>
<evidence type="ECO:0000313" key="5">
    <source>
        <dbReference type="Proteomes" id="UP001187531"/>
    </source>
</evidence>
<dbReference type="Pfam" id="PF12796">
    <property type="entry name" value="Ank_2"/>
    <property type="match status" value="1"/>
</dbReference>
<dbReference type="SUPFAM" id="SSF48403">
    <property type="entry name" value="Ankyrin repeat"/>
    <property type="match status" value="1"/>
</dbReference>
<dbReference type="PANTHER" id="PTHR24198:SF165">
    <property type="entry name" value="ANKYRIN REPEAT-CONTAINING PROTEIN-RELATED"/>
    <property type="match status" value="1"/>
</dbReference>
<dbReference type="SMART" id="SM00248">
    <property type="entry name" value="ANK"/>
    <property type="match status" value="4"/>
</dbReference>
<evidence type="ECO:0000256" key="3">
    <source>
        <dbReference type="PROSITE-ProRule" id="PRU00023"/>
    </source>
</evidence>
<evidence type="ECO:0000256" key="2">
    <source>
        <dbReference type="ARBA" id="ARBA00023043"/>
    </source>
</evidence>
<evidence type="ECO:0000313" key="4">
    <source>
        <dbReference type="EMBL" id="KAK2707550.1"/>
    </source>
</evidence>
<keyword evidence="2 3" id="KW-0040">ANK repeat</keyword>
<keyword evidence="1" id="KW-0677">Repeat</keyword>
<dbReference type="Proteomes" id="UP001187531">
    <property type="component" value="Unassembled WGS sequence"/>
</dbReference>
<comment type="caution">
    <text evidence="4">The sequence shown here is derived from an EMBL/GenBank/DDBJ whole genome shotgun (WGS) entry which is preliminary data.</text>
</comment>
<accession>A0AA88L4F6</accession>
<evidence type="ECO:0000256" key="1">
    <source>
        <dbReference type="ARBA" id="ARBA00022737"/>
    </source>
</evidence>
<dbReference type="Gene3D" id="1.25.40.20">
    <property type="entry name" value="Ankyrin repeat-containing domain"/>
    <property type="match status" value="2"/>
</dbReference>
<feature type="repeat" description="ANK" evidence="3">
    <location>
        <begin position="198"/>
        <end position="230"/>
    </location>
</feature>
<organism evidence="4 5">
    <name type="scientific">Artemia franciscana</name>
    <name type="common">Brine shrimp</name>
    <name type="synonym">Artemia sanfranciscana</name>
    <dbReference type="NCBI Taxonomy" id="6661"/>
    <lineage>
        <taxon>Eukaryota</taxon>
        <taxon>Metazoa</taxon>
        <taxon>Ecdysozoa</taxon>
        <taxon>Arthropoda</taxon>
        <taxon>Crustacea</taxon>
        <taxon>Branchiopoda</taxon>
        <taxon>Anostraca</taxon>
        <taxon>Artemiidae</taxon>
        <taxon>Artemia</taxon>
    </lineage>
</organism>
<dbReference type="InterPro" id="IPR002110">
    <property type="entry name" value="Ankyrin_rpt"/>
</dbReference>
<gene>
    <name evidence="4" type="ORF">QYM36_015305</name>
</gene>